<organism evidence="2 3">
    <name type="scientific">Streptomyces silvae</name>
    <dbReference type="NCBI Taxonomy" id="2803812"/>
    <lineage>
        <taxon>Bacteria</taxon>
        <taxon>Bacillati</taxon>
        <taxon>Actinomycetota</taxon>
        <taxon>Actinomycetes</taxon>
        <taxon>Kitasatosporales</taxon>
        <taxon>Streptomycetaceae</taxon>
        <taxon>Streptomyces</taxon>
    </lineage>
</organism>
<dbReference type="Proteomes" id="UP001382181">
    <property type="component" value="Unassembled WGS sequence"/>
</dbReference>
<evidence type="ECO:0000313" key="2">
    <source>
        <dbReference type="EMBL" id="MEH0558107.1"/>
    </source>
</evidence>
<reference evidence="2 3" key="1">
    <citation type="submission" date="2023-04" db="EMBL/GenBank/DDBJ databases">
        <title>Genomic diversity of scab-causing Streptomyces spp. in the province of Quebec, Canada.</title>
        <authorList>
            <person name="Biessy A."/>
            <person name="Cadieux M."/>
            <person name="Ciotola M."/>
            <person name="Filion M."/>
        </authorList>
    </citation>
    <scope>NUCLEOTIDE SEQUENCE [LARGE SCALE GENOMIC DNA]</scope>
    <source>
        <strain evidence="2 3">B21-103</strain>
    </source>
</reference>
<feature type="compositionally biased region" description="Basic and acidic residues" evidence="1">
    <location>
        <begin position="33"/>
        <end position="49"/>
    </location>
</feature>
<name>A0ABU7ZVF4_9ACTN</name>
<accession>A0ABU7ZVF4</accession>
<feature type="region of interest" description="Disordered" evidence="1">
    <location>
        <begin position="1"/>
        <end position="51"/>
    </location>
</feature>
<evidence type="ECO:0000313" key="3">
    <source>
        <dbReference type="Proteomes" id="UP001382181"/>
    </source>
</evidence>
<dbReference type="EMBL" id="JARUMK010000001">
    <property type="protein sequence ID" value="MEH0558107.1"/>
    <property type="molecule type" value="Genomic_DNA"/>
</dbReference>
<proteinExistence type="predicted"/>
<comment type="caution">
    <text evidence="2">The sequence shown here is derived from an EMBL/GenBank/DDBJ whole genome shotgun (WGS) entry which is preliminary data.</text>
</comment>
<protein>
    <submittedName>
        <fullName evidence="2">Uncharacterized protein</fullName>
    </submittedName>
</protein>
<sequence>MPSGCPARSNRRCPVDDRTGPAPVRCRGGGAAQRERAEPAGEPVARSDEFTGGALNLRTPLAGLLAEPAATDAIRRIVPGLLDTELLTVRGGGSLLQIAAFAGRPGRPQLTELADELARLFPRSTDHPAVRR</sequence>
<evidence type="ECO:0000256" key="1">
    <source>
        <dbReference type="SAM" id="MobiDB-lite"/>
    </source>
</evidence>
<dbReference type="RefSeq" id="WP_319222900.1">
    <property type="nucleotide sequence ID" value="NZ_JARUMK010000001.1"/>
</dbReference>
<keyword evidence="3" id="KW-1185">Reference proteome</keyword>
<gene>
    <name evidence="2" type="ORF">QBA37_02320</name>
</gene>